<dbReference type="Gene3D" id="1.10.630.10">
    <property type="entry name" value="Cytochrome P450"/>
    <property type="match status" value="1"/>
</dbReference>
<evidence type="ECO:0000313" key="4">
    <source>
        <dbReference type="Proteomes" id="UP001156398"/>
    </source>
</evidence>
<name>A0ABT6VS21_9ACTN</name>
<dbReference type="InterPro" id="IPR036396">
    <property type="entry name" value="Cyt_P450_sf"/>
</dbReference>
<comment type="similarity">
    <text evidence="1 2">Belongs to the cytochrome P450 family.</text>
</comment>
<dbReference type="InterPro" id="IPR017972">
    <property type="entry name" value="Cyt_P450_CS"/>
</dbReference>
<dbReference type="InterPro" id="IPR001128">
    <property type="entry name" value="Cyt_P450"/>
</dbReference>
<sequence length="466" mass="49853">MNPHPLSNGCPYVLDASGGDIHAEAAALRALGPAARTELPGGVLAWSVTEPSLVRRLLTDPRISKDARQHWTAYREGRVPADWPLRIWVEVVNALSAQGKEHTRLRRPLAGAFSTRRVRALAPRIETITRALLDDLRAAGDGAPVDLRARFAWQLPLLVVNALIGVPEELHDGFRDAMGALFITERTEEEATAGYAEVYRLLNALIARKRERPADDVSCELIAAHDRGELTEQELCDSFLLIIAAGHETTVNLLDHAVTNLLTHPDQLAALLRGTVAWDQAVEETLRHQAPIANLLMRFPITDVTDEPSGLTFRQGEAIVVNYASVGRHPAVHGPTADSFDIHRATARDHLAFGHGAHLCLGAELARLEARIALPALFAAFPRLRLAVDPADLTPLPSFVTNGHRGLPVHLHGCRPSAVADAGVRGPARGVVGGGAGCQVPAPPPTAVSRASGVAAAQACGEHACG</sequence>
<dbReference type="Pfam" id="PF00067">
    <property type="entry name" value="p450"/>
    <property type="match status" value="1"/>
</dbReference>
<organism evidence="3 4">
    <name type="scientific">Streptantibioticus silvisoli</name>
    <dbReference type="NCBI Taxonomy" id="2705255"/>
    <lineage>
        <taxon>Bacteria</taxon>
        <taxon>Bacillati</taxon>
        <taxon>Actinomycetota</taxon>
        <taxon>Actinomycetes</taxon>
        <taxon>Kitasatosporales</taxon>
        <taxon>Streptomycetaceae</taxon>
        <taxon>Streptantibioticus</taxon>
    </lineage>
</organism>
<keyword evidence="4" id="KW-1185">Reference proteome</keyword>
<dbReference type="PRINTS" id="PR00385">
    <property type="entry name" value="P450"/>
</dbReference>
<dbReference type="InterPro" id="IPR002397">
    <property type="entry name" value="Cyt_P450_B"/>
</dbReference>
<dbReference type="Proteomes" id="UP001156398">
    <property type="component" value="Unassembled WGS sequence"/>
</dbReference>
<keyword evidence="2" id="KW-0408">Iron</keyword>
<evidence type="ECO:0000256" key="2">
    <source>
        <dbReference type="RuleBase" id="RU000461"/>
    </source>
</evidence>
<reference evidence="3 4" key="1">
    <citation type="submission" date="2023-05" db="EMBL/GenBank/DDBJ databases">
        <title>Streptantibioticus silvisoli sp. nov., acidotolerant actinomycetes 1 from pine litter.</title>
        <authorList>
            <person name="Swiecimska M."/>
            <person name="Golinska P."/>
            <person name="Sangal V."/>
            <person name="Wachnowicz B."/>
            <person name="Goodfellow M."/>
        </authorList>
    </citation>
    <scope>NUCLEOTIDE SEQUENCE [LARGE SCALE GENOMIC DNA]</scope>
    <source>
        <strain evidence="3 4">SL54</strain>
    </source>
</reference>
<evidence type="ECO:0000256" key="1">
    <source>
        <dbReference type="ARBA" id="ARBA00010617"/>
    </source>
</evidence>
<protein>
    <submittedName>
        <fullName evidence="3">Cytochrome P450</fullName>
    </submittedName>
</protein>
<proteinExistence type="inferred from homology"/>
<keyword evidence="2" id="KW-0503">Monooxygenase</keyword>
<gene>
    <name evidence="3" type="ORF">POF43_000795</name>
</gene>
<keyword evidence="2" id="KW-0479">Metal-binding</keyword>
<evidence type="ECO:0000313" key="3">
    <source>
        <dbReference type="EMBL" id="MDI5961274.1"/>
    </source>
</evidence>
<dbReference type="RefSeq" id="WP_271325671.1">
    <property type="nucleotide sequence ID" value="NZ_JAAGKO020000001.1"/>
</dbReference>
<keyword evidence="2" id="KW-0560">Oxidoreductase</keyword>
<keyword evidence="2" id="KW-0349">Heme</keyword>
<dbReference type="CDD" id="cd11029">
    <property type="entry name" value="CYP107-like"/>
    <property type="match status" value="1"/>
</dbReference>
<dbReference type="SUPFAM" id="SSF48264">
    <property type="entry name" value="Cytochrome P450"/>
    <property type="match status" value="1"/>
</dbReference>
<accession>A0ABT6VS21</accession>
<comment type="caution">
    <text evidence="3">The sequence shown here is derived from an EMBL/GenBank/DDBJ whole genome shotgun (WGS) entry which is preliminary data.</text>
</comment>
<dbReference type="PANTHER" id="PTHR46696">
    <property type="entry name" value="P450, PUTATIVE (EUROFUNG)-RELATED"/>
    <property type="match status" value="1"/>
</dbReference>
<dbReference type="EMBL" id="JAAGKO020000001">
    <property type="protein sequence ID" value="MDI5961274.1"/>
    <property type="molecule type" value="Genomic_DNA"/>
</dbReference>
<dbReference type="PANTHER" id="PTHR46696:SF1">
    <property type="entry name" value="CYTOCHROME P450 YJIB-RELATED"/>
    <property type="match status" value="1"/>
</dbReference>
<dbReference type="PROSITE" id="PS00086">
    <property type="entry name" value="CYTOCHROME_P450"/>
    <property type="match status" value="1"/>
</dbReference>
<dbReference type="PRINTS" id="PR00359">
    <property type="entry name" value="BP450"/>
</dbReference>